<proteinExistence type="predicted"/>
<accession>A0A2P1JY95</accession>
<dbReference type="Proteomes" id="UP000240261">
    <property type="component" value="Segment"/>
</dbReference>
<organism evidence="1 2">
    <name type="scientific">Gordonia phage Gravy</name>
    <dbReference type="NCBI Taxonomy" id="2094133"/>
    <lineage>
        <taxon>Viruses</taxon>
        <taxon>Duplodnaviria</taxon>
        <taxon>Heunggongvirae</taxon>
        <taxon>Uroviricota</taxon>
        <taxon>Caudoviricetes</taxon>
        <taxon>Deejayvirinae</taxon>
        <taxon>Tanisvirus</taxon>
        <taxon>Tanisvirus tanis</taxon>
    </lineage>
</organism>
<name>A0A2P1JY95_9CAUD</name>
<sequence length="284" mass="31603">MKFDQIILTGTKSITLFDLKNPRSTPYTAKTIDGLDPTDIDVTLAQASSGAGIYIGRREQLREMTFNVYLNPDYSIGQTPDLLREELYLMNPVNEDLSLDLRLMLDAEEVAMTPVYIKRTETAPFSKDTVVQLVLASTSGTFKKRVPIAEPDVLELDKTFPVLNNAGSAMSGFRVELDILATVNKIGFLMTNPNNEMWLEKVSTYPDLLIAGDKLVIDTNIGQRGVWRVRSGVTESLMSALPATSTWLTLYPGDNTLEVVTDPGPNASSFNWVKYEHQPKYRGV</sequence>
<reference evidence="1 2" key="1">
    <citation type="submission" date="2018-02" db="EMBL/GenBank/DDBJ databases">
        <authorList>
            <person name="Aull H.G."/>
            <person name="Garlena R.A."/>
            <person name="Russell D.A."/>
            <person name="Pop W.H."/>
            <person name="Jacobs-Sera D."/>
            <person name="Hatfull G.F."/>
        </authorList>
    </citation>
    <scope>NUCLEOTIDE SEQUENCE [LARGE SCALE GENOMIC DNA]</scope>
</reference>
<protein>
    <submittedName>
        <fullName evidence="1">Minor tail protein</fullName>
    </submittedName>
</protein>
<gene>
    <name evidence="1" type="primary">30</name>
    <name evidence="1" type="ORF">PBI_GRAVY_30</name>
</gene>
<dbReference type="EMBL" id="MG962368">
    <property type="protein sequence ID" value="AVO25270.1"/>
    <property type="molecule type" value="Genomic_DNA"/>
</dbReference>
<evidence type="ECO:0000313" key="1">
    <source>
        <dbReference type="EMBL" id="AVO25270.1"/>
    </source>
</evidence>
<evidence type="ECO:0000313" key="2">
    <source>
        <dbReference type="Proteomes" id="UP000240261"/>
    </source>
</evidence>